<evidence type="ECO:0000313" key="2">
    <source>
        <dbReference type="EMBL" id="JAA87897.1"/>
    </source>
</evidence>
<accession>S4PXP8</accession>
<evidence type="ECO:0000256" key="1">
    <source>
        <dbReference type="SAM" id="MobiDB-lite"/>
    </source>
</evidence>
<feature type="compositionally biased region" description="Polar residues" evidence="1">
    <location>
        <begin position="53"/>
        <end position="69"/>
    </location>
</feature>
<dbReference type="EMBL" id="GAIX01004663">
    <property type="protein sequence ID" value="JAA87897.1"/>
    <property type="molecule type" value="Transcribed_RNA"/>
</dbReference>
<protein>
    <submittedName>
        <fullName evidence="2">Uncharacterized protein</fullName>
    </submittedName>
</protein>
<feature type="non-terminal residue" evidence="2">
    <location>
        <position position="162"/>
    </location>
</feature>
<feature type="region of interest" description="Disordered" evidence="1">
    <location>
        <begin position="1"/>
        <end position="75"/>
    </location>
</feature>
<reference evidence="2" key="2">
    <citation type="submission" date="2013-05" db="EMBL/GenBank/DDBJ databases">
        <authorList>
            <person name="Carter J.-M."/>
            <person name="Baker S.C."/>
            <person name="Pink R."/>
            <person name="Carter D.R.F."/>
            <person name="Collins A."/>
            <person name="Tomlin J."/>
            <person name="Gibbs M."/>
            <person name="Breuker C.J."/>
        </authorList>
    </citation>
    <scope>NUCLEOTIDE SEQUENCE</scope>
    <source>
        <tissue evidence="2">Ovary</tissue>
    </source>
</reference>
<feature type="compositionally biased region" description="Low complexity" evidence="1">
    <location>
        <begin position="33"/>
        <end position="43"/>
    </location>
</feature>
<organism evidence="2">
    <name type="scientific">Pararge aegeria</name>
    <name type="common">speckled wood butterfly</name>
    <dbReference type="NCBI Taxonomy" id="116150"/>
    <lineage>
        <taxon>Eukaryota</taxon>
        <taxon>Metazoa</taxon>
        <taxon>Ecdysozoa</taxon>
        <taxon>Arthropoda</taxon>
        <taxon>Hexapoda</taxon>
        <taxon>Insecta</taxon>
        <taxon>Pterygota</taxon>
        <taxon>Neoptera</taxon>
        <taxon>Endopterygota</taxon>
        <taxon>Lepidoptera</taxon>
        <taxon>Glossata</taxon>
        <taxon>Ditrysia</taxon>
        <taxon>Papilionoidea</taxon>
        <taxon>Nymphalidae</taxon>
        <taxon>Satyrinae</taxon>
        <taxon>Satyrini</taxon>
        <taxon>Parargina</taxon>
        <taxon>Pararge</taxon>
    </lineage>
</organism>
<proteinExistence type="predicted"/>
<name>S4PXP8_9NEOP</name>
<sequence length="162" mass="17581">MLKKNHTEELWEAVGPEDGALVVARRGCDEGGSESSSEPSGDSAPKKRKRAQRASSGSDVSTELASQSQDDQDAPCKELLISEDAVALLRGFLRRDTRNVFGVQLSHFDADDACKERLFYRLNPLVSLRRCPRVAAAALGRFADSLGLRRVTPGRSAGPRSP</sequence>
<dbReference type="AlphaFoldDB" id="S4PXP8"/>
<reference evidence="2" key="1">
    <citation type="journal article" date="2013" name="BMC Genomics">
        <title>Unscrambling butterfly oogenesis.</title>
        <authorList>
            <person name="Carter J.M."/>
            <person name="Baker S.C."/>
            <person name="Pink R."/>
            <person name="Carter D.R."/>
            <person name="Collins A."/>
            <person name="Tomlin J."/>
            <person name="Gibbs M."/>
            <person name="Breuker C.J."/>
        </authorList>
    </citation>
    <scope>NUCLEOTIDE SEQUENCE</scope>
    <source>
        <tissue evidence="2">Ovary</tissue>
    </source>
</reference>